<dbReference type="EMBL" id="BMAW01092226">
    <property type="protein sequence ID" value="GFS53783.1"/>
    <property type="molecule type" value="Genomic_DNA"/>
</dbReference>
<dbReference type="OrthoDB" id="6430321at2759"/>
<dbReference type="Proteomes" id="UP000887013">
    <property type="component" value="Unassembled WGS sequence"/>
</dbReference>
<evidence type="ECO:0000313" key="2">
    <source>
        <dbReference type="Proteomes" id="UP000887013"/>
    </source>
</evidence>
<evidence type="ECO:0000313" key="1">
    <source>
        <dbReference type="EMBL" id="GFS53783.1"/>
    </source>
</evidence>
<protein>
    <submittedName>
        <fullName evidence="1">Uncharacterized protein</fullName>
    </submittedName>
</protein>
<comment type="caution">
    <text evidence="1">The sequence shown here is derived from an EMBL/GenBank/DDBJ whole genome shotgun (WGS) entry which is preliminary data.</text>
</comment>
<keyword evidence="2" id="KW-1185">Reference proteome</keyword>
<name>A0A8X6IPL8_NEPPI</name>
<accession>A0A8X6IPL8</accession>
<gene>
    <name evidence="1" type="ORF">NPIL_54331</name>
</gene>
<organism evidence="1 2">
    <name type="scientific">Nephila pilipes</name>
    <name type="common">Giant wood spider</name>
    <name type="synonym">Nephila maculata</name>
    <dbReference type="NCBI Taxonomy" id="299642"/>
    <lineage>
        <taxon>Eukaryota</taxon>
        <taxon>Metazoa</taxon>
        <taxon>Ecdysozoa</taxon>
        <taxon>Arthropoda</taxon>
        <taxon>Chelicerata</taxon>
        <taxon>Arachnida</taxon>
        <taxon>Araneae</taxon>
        <taxon>Araneomorphae</taxon>
        <taxon>Entelegynae</taxon>
        <taxon>Araneoidea</taxon>
        <taxon>Nephilidae</taxon>
        <taxon>Nephila</taxon>
    </lineage>
</organism>
<reference evidence="1" key="1">
    <citation type="submission" date="2020-08" db="EMBL/GenBank/DDBJ databases">
        <title>Multicomponent nature underlies the extraordinary mechanical properties of spider dragline silk.</title>
        <authorList>
            <person name="Kono N."/>
            <person name="Nakamura H."/>
            <person name="Mori M."/>
            <person name="Yoshida Y."/>
            <person name="Ohtoshi R."/>
            <person name="Malay A.D."/>
            <person name="Moran D.A.P."/>
            <person name="Tomita M."/>
            <person name="Numata K."/>
            <person name="Arakawa K."/>
        </authorList>
    </citation>
    <scope>NUCLEOTIDE SEQUENCE</scope>
</reference>
<sequence length="129" mass="14303">METLGSESATGTNSALEAGRRLGLPPFSIRNILHRVLNQSFKLQSFHELLPSDTTEREAFARWASSKIEQDSSWPDILYSAVAGFVTRLQCVILCGDVTRLQCVILCGDVTRLQCVILYGDGHVEHILL</sequence>
<dbReference type="AlphaFoldDB" id="A0A8X6IPL8"/>
<proteinExistence type="predicted"/>